<evidence type="ECO:0000256" key="3">
    <source>
        <dbReference type="ARBA" id="ARBA00022448"/>
    </source>
</evidence>
<organism evidence="9 11">
    <name type="scientific">Didymodactylos carnosus</name>
    <dbReference type="NCBI Taxonomy" id="1234261"/>
    <lineage>
        <taxon>Eukaryota</taxon>
        <taxon>Metazoa</taxon>
        <taxon>Spiralia</taxon>
        <taxon>Gnathifera</taxon>
        <taxon>Rotifera</taxon>
        <taxon>Eurotatoria</taxon>
        <taxon>Bdelloidea</taxon>
        <taxon>Philodinida</taxon>
        <taxon>Philodinidae</taxon>
        <taxon>Didymodactylos</taxon>
    </lineage>
</organism>
<dbReference type="Pfam" id="PF18829">
    <property type="entry name" value="Importin_rep_6"/>
    <property type="match status" value="1"/>
</dbReference>
<dbReference type="GO" id="GO:0005634">
    <property type="term" value="C:nucleus"/>
    <property type="evidence" value="ECO:0007669"/>
    <property type="project" value="UniProtKB-SubCell"/>
</dbReference>
<dbReference type="InterPro" id="IPR016024">
    <property type="entry name" value="ARM-type_fold"/>
</dbReference>
<dbReference type="InterPro" id="IPR034085">
    <property type="entry name" value="TOG"/>
</dbReference>
<reference evidence="9" key="1">
    <citation type="submission" date="2021-02" db="EMBL/GenBank/DDBJ databases">
        <authorList>
            <person name="Nowell W R."/>
        </authorList>
    </citation>
    <scope>NUCLEOTIDE SEQUENCE</scope>
</reference>
<dbReference type="InterPro" id="IPR011989">
    <property type="entry name" value="ARM-like"/>
</dbReference>
<name>A0A814B5X9_9BILA</name>
<evidence type="ECO:0000313" key="11">
    <source>
        <dbReference type="Proteomes" id="UP000663829"/>
    </source>
</evidence>
<evidence type="ECO:0000256" key="2">
    <source>
        <dbReference type="ARBA" id="ARBA00004496"/>
    </source>
</evidence>
<evidence type="ECO:0000313" key="9">
    <source>
        <dbReference type="EMBL" id="CAF0921482.1"/>
    </source>
</evidence>
<dbReference type="Pfam" id="PF25780">
    <property type="entry name" value="TPR_IPO5"/>
    <property type="match status" value="1"/>
</dbReference>
<evidence type="ECO:0000256" key="1">
    <source>
        <dbReference type="ARBA" id="ARBA00004123"/>
    </source>
</evidence>
<dbReference type="SMART" id="SM01349">
    <property type="entry name" value="TOG"/>
    <property type="match status" value="1"/>
</dbReference>
<dbReference type="EMBL" id="CAJNOQ010001824">
    <property type="protein sequence ID" value="CAF0921482.1"/>
    <property type="molecule type" value="Genomic_DNA"/>
</dbReference>
<dbReference type="Pfam" id="PF13513">
    <property type="entry name" value="HEAT_EZ"/>
    <property type="match status" value="1"/>
</dbReference>
<evidence type="ECO:0000256" key="7">
    <source>
        <dbReference type="ARBA" id="ARBA00023242"/>
    </source>
</evidence>
<sequence length="1167" mass="132590">MDDQAFLNTLQSCLDADNFKRQAAEVRKIVQKFNDDEYQKIPDEQKTILLMSALCNVQLSSPIRAFAAVMLRRLFSTNFEAFWPKFSQEQQGALKKELLLRISHIDDDETIRKKICNIVAELAKNLMENVLLRNHAIHRKEHVFMFDFCNIDDNDTNQWPEVLQFLFESANSNHNSLKESALVIFESFPGIFGSQAEQLTTLIHQIFLSCLNNPDVKVRYTAATALAAFLKHNNEDNRILTVYRDCLSCLISTVTHSLQNSDEDTVLKALIDIAENSPKFLRPSIDEIFELCLQSMQNENFEETRRHLSLEVLVTLSETASGMVRKVARKFMNRLVPQLLEMMVDLDDDKEWSTKDTIEDEEDDSNAVIGESSLDRLACALGGKTMLQYILSAVQTMLQNPDWRYRHAGLMALSATGEGCHREMSNILDELVSGILVFLKDSHPRVRYAACNALGQMSTDFQGIFQKKFHSVVIPGLLSILDDHDNPRTQAHGGAALVNFAEDCPQRLLVEHLPMIIDKLDQVLLRKYQELCTQNRKLVLEQIVTTLAAIADTVAQDFSPYYDRFMPQLKYLFKNAIAPDYRMLRGKTMECISLIGLAVGKEKFINDCYEIMQDLVKTQVDFENLGNDDPQIAYLIGAWTRICKILGKDFEQYLPIVMGPVLKAAAFKPEVTVLADGETDVEEDDNWEVLNVGDQAFGIKTSGLEEKSSACSMLVCYARELKEGFVNYVEETTRLMVPLLRFYFHEGVRAAAAEALPHLLECAKLRGDDYVRQMWQYMNKELFKAIEIEPDHEVLGELFSSLGKCVETLGVSCLTGDELKELTTILDQHLKKHFERCDERQEKRRDEDFDEEVEEELLEEDDFDAYILNRLSDIIHSLLVTYSESYLVYFETLVPHFYQLLQAQRSVSDRQWSLCVWDDVIQYTGQASFRYQQYFLQRMADSVQDASPEIRQAASYGFGVMGMNGGPVYARACADILPRLFQMIDQPDSRSTENNTATENAIAAVSKIFKYNNSQIENFNKLLQVWFSWLPIHEDTEETPHVYGYLCDLIESNNPVIVGAENCNVPAVIRLFADSFSKSSIEVNSIVGQRMVLILKHVQTIPTIFQTCMAILSIEERNALAAALSATATPAQTHSNSTLTSSVGVMPTHNGRGEHVPVIMNNHHASL</sequence>
<feature type="domain" description="TOG" evidence="8">
    <location>
        <begin position="388"/>
        <end position="631"/>
    </location>
</feature>
<dbReference type="SUPFAM" id="SSF48371">
    <property type="entry name" value="ARM repeat"/>
    <property type="match status" value="2"/>
</dbReference>
<evidence type="ECO:0000256" key="5">
    <source>
        <dbReference type="ARBA" id="ARBA00022737"/>
    </source>
</evidence>
<dbReference type="AlphaFoldDB" id="A0A814B5X9"/>
<dbReference type="Proteomes" id="UP000681722">
    <property type="component" value="Unassembled WGS sequence"/>
</dbReference>
<dbReference type="EMBL" id="CAJOBC010001825">
    <property type="protein sequence ID" value="CAF3700819.1"/>
    <property type="molecule type" value="Genomic_DNA"/>
</dbReference>
<evidence type="ECO:0000256" key="4">
    <source>
        <dbReference type="ARBA" id="ARBA00022490"/>
    </source>
</evidence>
<dbReference type="InterPro" id="IPR057672">
    <property type="entry name" value="TPR_IPO4/5"/>
</dbReference>
<dbReference type="GO" id="GO:0006606">
    <property type="term" value="P:protein import into nucleus"/>
    <property type="evidence" value="ECO:0007669"/>
    <property type="project" value="InterPro"/>
</dbReference>
<dbReference type="PANTHER" id="PTHR10527">
    <property type="entry name" value="IMPORTIN BETA"/>
    <property type="match status" value="1"/>
</dbReference>
<protein>
    <recommendedName>
        <fullName evidence="8">TOG domain-containing protein</fullName>
    </recommendedName>
</protein>
<dbReference type="Pfam" id="PF18808">
    <property type="entry name" value="Importin_rep_4"/>
    <property type="match status" value="1"/>
</dbReference>
<comment type="subcellular location">
    <subcellularLocation>
        <location evidence="2">Cytoplasm</location>
    </subcellularLocation>
    <subcellularLocation>
        <location evidence="1">Nucleus</location>
    </subcellularLocation>
</comment>
<keyword evidence="11" id="KW-1185">Reference proteome</keyword>
<keyword evidence="3" id="KW-0813">Transport</keyword>
<keyword evidence="6" id="KW-0653">Protein transport</keyword>
<comment type="caution">
    <text evidence="9">The sequence shown here is derived from an EMBL/GenBank/DDBJ whole genome shotgun (WGS) entry which is preliminary data.</text>
</comment>
<dbReference type="Proteomes" id="UP000663829">
    <property type="component" value="Unassembled WGS sequence"/>
</dbReference>
<evidence type="ECO:0000256" key="6">
    <source>
        <dbReference type="ARBA" id="ARBA00022927"/>
    </source>
</evidence>
<gene>
    <name evidence="9" type="ORF">GPM918_LOCUS9678</name>
    <name evidence="10" type="ORF">SRO942_LOCUS9685</name>
</gene>
<dbReference type="GO" id="GO:0005737">
    <property type="term" value="C:cytoplasm"/>
    <property type="evidence" value="ECO:0007669"/>
    <property type="project" value="UniProtKB-SubCell"/>
</dbReference>
<evidence type="ECO:0000259" key="8">
    <source>
        <dbReference type="SMART" id="SM01349"/>
    </source>
</evidence>
<dbReference type="OrthoDB" id="543373at2759"/>
<dbReference type="Gene3D" id="1.25.10.10">
    <property type="entry name" value="Leucine-rich Repeat Variant"/>
    <property type="match status" value="1"/>
</dbReference>
<keyword evidence="4" id="KW-0963">Cytoplasm</keyword>
<accession>A0A814B5X9</accession>
<dbReference type="InterPro" id="IPR041389">
    <property type="entry name" value="Importin_rep_6"/>
</dbReference>
<dbReference type="InterPro" id="IPR041653">
    <property type="entry name" value="Importin_rep_4"/>
</dbReference>
<keyword evidence="5" id="KW-0677">Repeat</keyword>
<keyword evidence="7" id="KW-0539">Nucleus</keyword>
<dbReference type="InterPro" id="IPR040122">
    <property type="entry name" value="Importin_beta"/>
</dbReference>
<proteinExistence type="predicted"/>
<evidence type="ECO:0000313" key="10">
    <source>
        <dbReference type="EMBL" id="CAF3700819.1"/>
    </source>
</evidence>